<dbReference type="Proteomes" id="UP000053469">
    <property type="component" value="Unassembled WGS sequence"/>
</dbReference>
<keyword evidence="6" id="KW-0648">Protein biosynthesis</keyword>
<dbReference type="GO" id="GO:0003677">
    <property type="term" value="F:DNA binding"/>
    <property type="evidence" value="ECO:0007669"/>
    <property type="project" value="InterPro"/>
</dbReference>
<feature type="domain" description="Transcription elongation factor GreA/GreB N-terminal" evidence="5">
    <location>
        <begin position="6"/>
        <end position="75"/>
    </location>
</feature>
<evidence type="ECO:0000259" key="5">
    <source>
        <dbReference type="Pfam" id="PF03449"/>
    </source>
</evidence>
<organism evidence="6 7">
    <name type="scientific">candidate division WS6 bacterium 36_33</name>
    <dbReference type="NCBI Taxonomy" id="1641388"/>
    <lineage>
        <taxon>Bacteria</taxon>
        <taxon>Candidatus Dojkabacteria</taxon>
    </lineage>
</organism>
<evidence type="ECO:0000256" key="2">
    <source>
        <dbReference type="ARBA" id="ARBA00023163"/>
    </source>
</evidence>
<keyword evidence="6" id="KW-0251">Elongation factor</keyword>
<dbReference type="InterPro" id="IPR001437">
    <property type="entry name" value="Tscrpt_elong_fac_GreA/B_C"/>
</dbReference>
<dbReference type="GO" id="GO:0006354">
    <property type="term" value="P:DNA-templated transcription elongation"/>
    <property type="evidence" value="ECO:0007669"/>
    <property type="project" value="TreeGrafter"/>
</dbReference>
<dbReference type="GO" id="GO:0032784">
    <property type="term" value="P:regulation of DNA-templated transcription elongation"/>
    <property type="evidence" value="ECO:0007669"/>
    <property type="project" value="InterPro"/>
</dbReference>
<dbReference type="Pfam" id="PF01272">
    <property type="entry name" value="GreA_GreB"/>
    <property type="match status" value="1"/>
</dbReference>
<dbReference type="InterPro" id="IPR036953">
    <property type="entry name" value="GreA/GreB_C_sf"/>
</dbReference>
<dbReference type="InterPro" id="IPR036805">
    <property type="entry name" value="Tscrpt_elong_fac_GreA/B_N_sf"/>
</dbReference>
<dbReference type="EMBL" id="LGGI01000006">
    <property type="protein sequence ID" value="KUK67502.1"/>
    <property type="molecule type" value="Genomic_DNA"/>
</dbReference>
<evidence type="ECO:0000313" key="6">
    <source>
        <dbReference type="EMBL" id="KUK67502.1"/>
    </source>
</evidence>
<dbReference type="GO" id="GO:0003746">
    <property type="term" value="F:translation elongation factor activity"/>
    <property type="evidence" value="ECO:0007669"/>
    <property type="project" value="UniProtKB-KW"/>
</dbReference>
<evidence type="ECO:0000313" key="7">
    <source>
        <dbReference type="Proteomes" id="UP000053469"/>
    </source>
</evidence>
<proteinExistence type="predicted"/>
<dbReference type="AlphaFoldDB" id="A0A101GZR7"/>
<dbReference type="Gene3D" id="3.10.50.30">
    <property type="entry name" value="Transcription elongation factor, GreA/GreB, C-terminal domain"/>
    <property type="match status" value="1"/>
</dbReference>
<accession>A0A101GZR7</accession>
<protein>
    <submittedName>
        <fullName evidence="6">Transcription elongation factor GreA</fullName>
    </submittedName>
</protein>
<evidence type="ECO:0000259" key="4">
    <source>
        <dbReference type="Pfam" id="PF01272"/>
    </source>
</evidence>
<keyword evidence="2" id="KW-0804">Transcription</keyword>
<name>A0A101GZR7_9BACT</name>
<dbReference type="SUPFAM" id="SSF54534">
    <property type="entry name" value="FKBP-like"/>
    <property type="match status" value="1"/>
</dbReference>
<sequence>MAEKIKLTKSKVDSLKKELDQLKNKKREDLSEALERARQNDVSEETGDIIAVMEELEKVDQRIAEIKETLKNVVVIDKKSCNVDKIAIGTDVKVEVGGKKRTLTIVSEVEADPSKNKISDKSPLGKQLIKAKEGDEIKLDVAGRKISYKILEIC</sequence>
<dbReference type="PANTHER" id="PTHR30437">
    <property type="entry name" value="TRANSCRIPTION ELONGATION FACTOR GREA"/>
    <property type="match status" value="1"/>
</dbReference>
<dbReference type="SUPFAM" id="SSF46557">
    <property type="entry name" value="GreA transcript cleavage protein, N-terminal domain"/>
    <property type="match status" value="1"/>
</dbReference>
<reference evidence="7" key="1">
    <citation type="journal article" date="2015" name="MBio">
        <title>Genome-Resolved Metagenomic Analysis Reveals Roles for Candidate Phyla and Other Microbial Community Members in Biogeochemical Transformations in Oil Reservoirs.</title>
        <authorList>
            <person name="Hu P."/>
            <person name="Tom L."/>
            <person name="Singh A."/>
            <person name="Thomas B.C."/>
            <person name="Baker B.J."/>
            <person name="Piceno Y.M."/>
            <person name="Andersen G.L."/>
            <person name="Banfield J.F."/>
        </authorList>
    </citation>
    <scope>NUCLEOTIDE SEQUENCE [LARGE SCALE GENOMIC DNA]</scope>
</reference>
<dbReference type="PANTHER" id="PTHR30437:SF4">
    <property type="entry name" value="TRANSCRIPTION ELONGATION FACTOR GREA"/>
    <property type="match status" value="1"/>
</dbReference>
<dbReference type="InterPro" id="IPR022691">
    <property type="entry name" value="Tscrpt_elong_fac_GreA/B_N"/>
</dbReference>
<feature type="coiled-coil region" evidence="3">
    <location>
        <begin position="5"/>
        <end position="69"/>
    </location>
</feature>
<dbReference type="InterPro" id="IPR023459">
    <property type="entry name" value="Tscrpt_elong_fac_GreA/B_fam"/>
</dbReference>
<dbReference type="Gene3D" id="1.10.287.180">
    <property type="entry name" value="Transcription elongation factor, GreA/GreB, N-terminal domain"/>
    <property type="match status" value="1"/>
</dbReference>
<feature type="domain" description="Transcription elongation factor GreA/GreB C-terminal" evidence="4">
    <location>
        <begin position="84"/>
        <end position="153"/>
    </location>
</feature>
<dbReference type="Pfam" id="PF03449">
    <property type="entry name" value="GreA_GreB_N"/>
    <property type="match status" value="1"/>
</dbReference>
<dbReference type="PIRSF" id="PIRSF006092">
    <property type="entry name" value="GreA_GreB"/>
    <property type="match status" value="1"/>
</dbReference>
<keyword evidence="1" id="KW-0805">Transcription regulation</keyword>
<evidence type="ECO:0000256" key="1">
    <source>
        <dbReference type="ARBA" id="ARBA00023015"/>
    </source>
</evidence>
<keyword evidence="3" id="KW-0175">Coiled coil</keyword>
<comment type="caution">
    <text evidence="6">The sequence shown here is derived from an EMBL/GenBank/DDBJ whole genome shotgun (WGS) entry which is preliminary data.</text>
</comment>
<dbReference type="GO" id="GO:0070063">
    <property type="term" value="F:RNA polymerase binding"/>
    <property type="evidence" value="ECO:0007669"/>
    <property type="project" value="InterPro"/>
</dbReference>
<evidence type="ECO:0000256" key="3">
    <source>
        <dbReference type="SAM" id="Coils"/>
    </source>
</evidence>
<gene>
    <name evidence="6" type="ORF">XD87_0082</name>
</gene>